<reference evidence="3 4" key="1">
    <citation type="submission" date="2018-05" db="EMBL/GenBank/DDBJ databases">
        <title>Leucothrix arctica sp. nov., isolated from Arctic seawater.</title>
        <authorList>
            <person name="Choi A."/>
            <person name="Baek K."/>
        </authorList>
    </citation>
    <scope>NUCLEOTIDE SEQUENCE [LARGE SCALE GENOMIC DNA]</scope>
    <source>
        <strain evidence="3 4">IMCC9719</strain>
    </source>
</reference>
<feature type="chain" id="PRO_5016417882" evidence="2">
    <location>
        <begin position="24"/>
        <end position="266"/>
    </location>
</feature>
<organism evidence="3 4">
    <name type="scientific">Leucothrix arctica</name>
    <dbReference type="NCBI Taxonomy" id="1481894"/>
    <lineage>
        <taxon>Bacteria</taxon>
        <taxon>Pseudomonadati</taxon>
        <taxon>Pseudomonadota</taxon>
        <taxon>Gammaproteobacteria</taxon>
        <taxon>Thiotrichales</taxon>
        <taxon>Thiotrichaceae</taxon>
        <taxon>Leucothrix</taxon>
    </lineage>
</organism>
<evidence type="ECO:0000256" key="1">
    <source>
        <dbReference type="SAM" id="MobiDB-lite"/>
    </source>
</evidence>
<protein>
    <submittedName>
        <fullName evidence="3">Uncharacterized protein</fullName>
    </submittedName>
</protein>
<dbReference type="EMBL" id="QGKL01000042">
    <property type="protein sequence ID" value="PWQ93861.1"/>
    <property type="molecule type" value="Genomic_DNA"/>
</dbReference>
<evidence type="ECO:0000313" key="4">
    <source>
        <dbReference type="Proteomes" id="UP000245506"/>
    </source>
</evidence>
<dbReference type="Proteomes" id="UP000245506">
    <property type="component" value="Unassembled WGS sequence"/>
</dbReference>
<comment type="caution">
    <text evidence="3">The sequence shown here is derived from an EMBL/GenBank/DDBJ whole genome shotgun (WGS) entry which is preliminary data.</text>
</comment>
<sequence length="266" mass="29933">MIKPLSLLSISTIALLATTQAHSHVLCAPNNPQLIQSHSHNQAYTVPRIQVSQQNNQKHVQAQRARQQKALANQQRITQQRRAQALAQQKQAQARKNAVIQQQRVAAQRAQAARQKAALIASQRATAQRRQVVSKPVYRTPVQTVRYVAPAPVVYVQQPVYRAPAPTRVYRPATSYVSVQLSSGSNRHYHQPAARVQQRHVNTYNSGRHNNRMNAQNRQFRSNGNARAAYRYAPQAHRSNGSRHINGGNNHQKGHSGKAVYYNTHK</sequence>
<feature type="compositionally biased region" description="Polar residues" evidence="1">
    <location>
        <begin position="237"/>
        <end position="251"/>
    </location>
</feature>
<accession>A0A317C6N1</accession>
<dbReference type="OrthoDB" id="5625969at2"/>
<dbReference type="AlphaFoldDB" id="A0A317C6N1"/>
<proteinExistence type="predicted"/>
<keyword evidence="2" id="KW-0732">Signal</keyword>
<evidence type="ECO:0000256" key="2">
    <source>
        <dbReference type="SAM" id="SignalP"/>
    </source>
</evidence>
<evidence type="ECO:0000313" key="3">
    <source>
        <dbReference type="EMBL" id="PWQ93861.1"/>
    </source>
</evidence>
<feature type="signal peptide" evidence="2">
    <location>
        <begin position="1"/>
        <end position="23"/>
    </location>
</feature>
<dbReference type="RefSeq" id="WP_109826249.1">
    <property type="nucleotide sequence ID" value="NZ_QGKL01000042.1"/>
</dbReference>
<feature type="region of interest" description="Disordered" evidence="1">
    <location>
        <begin position="237"/>
        <end position="266"/>
    </location>
</feature>
<name>A0A317C6N1_9GAMM</name>
<keyword evidence="4" id="KW-1185">Reference proteome</keyword>
<gene>
    <name evidence="3" type="ORF">DKT75_19870</name>
</gene>